<evidence type="ECO:0000259" key="4">
    <source>
        <dbReference type="Pfam" id="PF25597"/>
    </source>
</evidence>
<dbReference type="GO" id="GO:0008233">
    <property type="term" value="F:peptidase activity"/>
    <property type="evidence" value="ECO:0007669"/>
    <property type="project" value="UniProtKB-KW"/>
</dbReference>
<protein>
    <submittedName>
        <fullName evidence="5">Uncharacterized protein</fullName>
    </submittedName>
</protein>
<dbReference type="InterPro" id="IPR057670">
    <property type="entry name" value="SH3_retrovirus"/>
</dbReference>
<feature type="domain" description="Retroviral polymerase SH3-like" evidence="4">
    <location>
        <begin position="377"/>
        <end position="436"/>
    </location>
</feature>
<dbReference type="Pfam" id="PF22936">
    <property type="entry name" value="Pol_BBD"/>
    <property type="match status" value="1"/>
</dbReference>
<dbReference type="AlphaFoldDB" id="A0A9D4YCV0"/>
<dbReference type="EMBL" id="JAMSHJ010000002">
    <property type="protein sequence ID" value="KAI5434251.1"/>
    <property type="molecule type" value="Genomic_DNA"/>
</dbReference>
<keyword evidence="1" id="KW-0378">Hydrolase</keyword>
<evidence type="ECO:0000256" key="1">
    <source>
        <dbReference type="ARBA" id="ARBA00022670"/>
    </source>
</evidence>
<gene>
    <name evidence="5" type="ORF">KIW84_021208</name>
</gene>
<keyword evidence="6" id="KW-1185">Reference proteome</keyword>
<keyword evidence="1" id="KW-0645">Protease</keyword>
<dbReference type="InterPro" id="IPR039537">
    <property type="entry name" value="Retrotran_Ty1/copia-like"/>
</dbReference>
<evidence type="ECO:0000259" key="3">
    <source>
        <dbReference type="Pfam" id="PF22936"/>
    </source>
</evidence>
<comment type="caution">
    <text evidence="5">The sequence shown here is derived from an EMBL/GenBank/DDBJ whole genome shotgun (WGS) entry which is preliminary data.</text>
</comment>
<evidence type="ECO:0000313" key="5">
    <source>
        <dbReference type="EMBL" id="KAI5434251.1"/>
    </source>
</evidence>
<dbReference type="Proteomes" id="UP001058974">
    <property type="component" value="Chromosome 2"/>
</dbReference>
<dbReference type="InterPro" id="IPR054722">
    <property type="entry name" value="PolX-like_BBD"/>
</dbReference>
<proteinExistence type="predicted"/>
<dbReference type="Pfam" id="PF25597">
    <property type="entry name" value="SH3_retrovirus"/>
    <property type="match status" value="1"/>
</dbReference>
<organism evidence="5 6">
    <name type="scientific">Pisum sativum</name>
    <name type="common">Garden pea</name>
    <name type="synonym">Lathyrus oleraceus</name>
    <dbReference type="NCBI Taxonomy" id="3888"/>
    <lineage>
        <taxon>Eukaryota</taxon>
        <taxon>Viridiplantae</taxon>
        <taxon>Streptophyta</taxon>
        <taxon>Embryophyta</taxon>
        <taxon>Tracheophyta</taxon>
        <taxon>Spermatophyta</taxon>
        <taxon>Magnoliopsida</taxon>
        <taxon>eudicotyledons</taxon>
        <taxon>Gunneridae</taxon>
        <taxon>Pentapetalae</taxon>
        <taxon>rosids</taxon>
        <taxon>fabids</taxon>
        <taxon>Fabales</taxon>
        <taxon>Fabaceae</taxon>
        <taxon>Papilionoideae</taxon>
        <taxon>50 kb inversion clade</taxon>
        <taxon>NPAAA clade</taxon>
        <taxon>Hologalegina</taxon>
        <taxon>IRL clade</taxon>
        <taxon>Fabeae</taxon>
        <taxon>Lathyrus</taxon>
    </lineage>
</organism>
<dbReference type="PANTHER" id="PTHR42648:SF28">
    <property type="entry name" value="TRANSPOSON-ENCODED PROTEIN WITH RIBONUCLEASE H-LIKE AND RETROVIRUS ZINC FINGER-LIKE DOMAINS"/>
    <property type="match status" value="1"/>
</dbReference>
<dbReference type="PANTHER" id="PTHR42648">
    <property type="entry name" value="TRANSPOSASE, PUTATIVE-RELATED"/>
    <property type="match status" value="1"/>
</dbReference>
<feature type="domain" description="Retrovirus-related Pol polyprotein from transposon TNT 1-94-like beta-barrel" evidence="3">
    <location>
        <begin position="177"/>
        <end position="250"/>
    </location>
</feature>
<accession>A0A9D4YCV0</accession>
<evidence type="ECO:0000313" key="6">
    <source>
        <dbReference type="Proteomes" id="UP001058974"/>
    </source>
</evidence>
<feature type="region of interest" description="Disordered" evidence="2">
    <location>
        <begin position="82"/>
        <end position="111"/>
    </location>
</feature>
<dbReference type="Gramene" id="Psat02G0120800-T1">
    <property type="protein sequence ID" value="KAI5434251.1"/>
    <property type="gene ID" value="KIW84_021208"/>
</dbReference>
<dbReference type="GO" id="GO:0006508">
    <property type="term" value="P:proteolysis"/>
    <property type="evidence" value="ECO:0007669"/>
    <property type="project" value="UniProtKB-KW"/>
</dbReference>
<evidence type="ECO:0000256" key="2">
    <source>
        <dbReference type="SAM" id="MobiDB-lite"/>
    </source>
</evidence>
<feature type="compositionally biased region" description="Low complexity" evidence="2">
    <location>
        <begin position="480"/>
        <end position="504"/>
    </location>
</feature>
<name>A0A9D4YCV0_PEA</name>
<sequence length="630" mass="69964">MVVQEESNNIFVVSQPDSNSAIDEANRLVNAYDSRKFAGKSSNSYGGASNNKKDGRVCTFCHRTGHIIDVCYRKHGFPPNFTKKQTSTNASNAADTHNMMNTGTEGSLNNPSANITQEQYSQLIGLLQQTNLLPSNPTPNPSANHISTHFSHTPNENSGKNFVSTVSCSTYIKPDFWILDSGANDHVCSSLKLFSCYHKIQPISVCLPNGSVVIAKHAGTIQFSPHLQINNVLYTPDFSLNLVSVSKLCQSTNCKFIFSANDCFIQDVKTKKMIGSANQVEGLYRLRTDLDSIPLETSISSVSSSKPHVETSIPNNCRALLYHSNLPKSYWSYAISYGAFIINRVNTPLLNNKSPYRILHNKPPDINQLKVFGSLWYASTLSNQRTKLDTRARKSLFLGYVVGYKGSILLDLNSFNIFISRNVTYHEQILPYQKQSSSTTPPWEYYSTSTPNPNLCHDIHHSAQNDSLIDQLNLLATTTFSTPTTTNSNPPSSSLANSNPPTSNRQHSIRSFTRVRTLSSFLKDYVCTTFTDPQCQSSSSNPNSLSNFISYHNLSPTHYRFTLSLTTNHEPTTYSEASKFECWNQAMKVELAALEQTGTWKIVDLPPHVKPIGCQAFLTVLSMASMTEAS</sequence>
<feature type="region of interest" description="Disordered" evidence="2">
    <location>
        <begin position="480"/>
        <end position="509"/>
    </location>
</feature>
<reference evidence="5 6" key="1">
    <citation type="journal article" date="2022" name="Nat. Genet.">
        <title>Improved pea reference genome and pan-genome highlight genomic features and evolutionary characteristics.</title>
        <authorList>
            <person name="Yang T."/>
            <person name="Liu R."/>
            <person name="Luo Y."/>
            <person name="Hu S."/>
            <person name="Wang D."/>
            <person name="Wang C."/>
            <person name="Pandey M.K."/>
            <person name="Ge S."/>
            <person name="Xu Q."/>
            <person name="Li N."/>
            <person name="Li G."/>
            <person name="Huang Y."/>
            <person name="Saxena R.K."/>
            <person name="Ji Y."/>
            <person name="Li M."/>
            <person name="Yan X."/>
            <person name="He Y."/>
            <person name="Liu Y."/>
            <person name="Wang X."/>
            <person name="Xiang C."/>
            <person name="Varshney R.K."/>
            <person name="Ding H."/>
            <person name="Gao S."/>
            <person name="Zong X."/>
        </authorList>
    </citation>
    <scope>NUCLEOTIDE SEQUENCE [LARGE SCALE GENOMIC DNA]</scope>
    <source>
        <strain evidence="5 6">cv. Zhongwan 6</strain>
    </source>
</reference>